<organism evidence="1">
    <name type="scientific">marine sediment metagenome</name>
    <dbReference type="NCBI Taxonomy" id="412755"/>
    <lineage>
        <taxon>unclassified sequences</taxon>
        <taxon>metagenomes</taxon>
        <taxon>ecological metagenomes</taxon>
    </lineage>
</organism>
<reference evidence="1" key="1">
    <citation type="journal article" date="2015" name="Nature">
        <title>Complex archaea that bridge the gap between prokaryotes and eukaryotes.</title>
        <authorList>
            <person name="Spang A."/>
            <person name="Saw J.H."/>
            <person name="Jorgensen S.L."/>
            <person name="Zaremba-Niedzwiedzka K."/>
            <person name="Martijn J."/>
            <person name="Lind A.E."/>
            <person name="van Eijk R."/>
            <person name="Schleper C."/>
            <person name="Guy L."/>
            <person name="Ettema T.J."/>
        </authorList>
    </citation>
    <scope>NUCLEOTIDE SEQUENCE</scope>
</reference>
<protein>
    <submittedName>
        <fullName evidence="1">Uncharacterized protein</fullName>
    </submittedName>
</protein>
<name>A0A0F8Z9P7_9ZZZZ</name>
<accession>A0A0F8Z9P7</accession>
<comment type="caution">
    <text evidence="1">The sequence shown here is derived from an EMBL/GenBank/DDBJ whole genome shotgun (WGS) entry which is preliminary data.</text>
</comment>
<dbReference type="AlphaFoldDB" id="A0A0F8Z9P7"/>
<proteinExistence type="predicted"/>
<gene>
    <name evidence="1" type="ORF">LCGC14_2722220</name>
</gene>
<dbReference type="EMBL" id="LAZR01049066">
    <property type="protein sequence ID" value="KKK90517.1"/>
    <property type="molecule type" value="Genomic_DNA"/>
</dbReference>
<sequence>MVKVKVKNESKHEKFRRLATGRTQKVLDALRILGNCTNTQTYEYTREEVEKIFENIRTTTEEIKQKFMHKITNKHIFEL</sequence>
<evidence type="ECO:0000313" key="1">
    <source>
        <dbReference type="EMBL" id="KKK90517.1"/>
    </source>
</evidence>